<accession>A0A843WG85</accession>
<dbReference type="Proteomes" id="UP000652761">
    <property type="component" value="Unassembled WGS sequence"/>
</dbReference>
<gene>
    <name evidence="6" type="ORF">Taro_042203</name>
</gene>
<keyword evidence="2 5" id="KW-0812">Transmembrane</keyword>
<dbReference type="OrthoDB" id="73612at2759"/>
<keyword evidence="3 5" id="KW-1133">Transmembrane helix</keyword>
<evidence type="ECO:0000313" key="7">
    <source>
        <dbReference type="Proteomes" id="UP000652761"/>
    </source>
</evidence>
<evidence type="ECO:0000256" key="4">
    <source>
        <dbReference type="ARBA" id="ARBA00023136"/>
    </source>
</evidence>
<keyword evidence="7" id="KW-1185">Reference proteome</keyword>
<feature type="transmembrane region" description="Helical" evidence="5">
    <location>
        <begin position="112"/>
        <end position="131"/>
    </location>
</feature>
<dbReference type="PANTHER" id="PTHR13377">
    <property type="entry name" value="PLACENTAL PROTEIN 6"/>
    <property type="match status" value="1"/>
</dbReference>
<dbReference type="EMBL" id="NMUH01004349">
    <property type="protein sequence ID" value="MQM09332.1"/>
    <property type="molecule type" value="Genomic_DNA"/>
</dbReference>
<reference evidence="6" key="1">
    <citation type="submission" date="2017-07" db="EMBL/GenBank/DDBJ databases">
        <title>Taro Niue Genome Assembly and Annotation.</title>
        <authorList>
            <person name="Atibalentja N."/>
            <person name="Keating K."/>
            <person name="Fields C.J."/>
        </authorList>
    </citation>
    <scope>NUCLEOTIDE SEQUENCE</scope>
    <source>
        <strain evidence="6">Niue_2</strain>
        <tissue evidence="6">Leaf</tissue>
    </source>
</reference>
<dbReference type="AlphaFoldDB" id="A0A843WG85"/>
<evidence type="ECO:0000313" key="6">
    <source>
        <dbReference type="EMBL" id="MQM09332.1"/>
    </source>
</evidence>
<feature type="transmembrane region" description="Helical" evidence="5">
    <location>
        <begin position="12"/>
        <end position="34"/>
    </location>
</feature>
<name>A0A843WG85_COLES</name>
<dbReference type="InterPro" id="IPR035952">
    <property type="entry name" value="Rhomboid-like_sf"/>
</dbReference>
<evidence type="ECO:0000256" key="3">
    <source>
        <dbReference type="ARBA" id="ARBA00022989"/>
    </source>
</evidence>
<dbReference type="GO" id="GO:0006890">
    <property type="term" value="P:retrograde vesicle-mediated transport, Golgi to endoplasmic reticulum"/>
    <property type="evidence" value="ECO:0007669"/>
    <property type="project" value="InterPro"/>
</dbReference>
<evidence type="ECO:0000256" key="5">
    <source>
        <dbReference type="SAM" id="Phobius"/>
    </source>
</evidence>
<comment type="caution">
    <text evidence="6">The sequence shown here is derived from an EMBL/GenBank/DDBJ whole genome shotgun (WGS) entry which is preliminary data.</text>
</comment>
<dbReference type="GO" id="GO:0016020">
    <property type="term" value="C:membrane"/>
    <property type="evidence" value="ECO:0007669"/>
    <property type="project" value="UniProtKB-SubCell"/>
</dbReference>
<dbReference type="SUPFAM" id="SSF144091">
    <property type="entry name" value="Rhomboid-like"/>
    <property type="match status" value="1"/>
</dbReference>
<proteinExistence type="predicted"/>
<dbReference type="InterPro" id="IPR013861">
    <property type="entry name" value="TMEM115/Pdh1/Rbl19"/>
</dbReference>
<dbReference type="FunFam" id="1.20.1540.10:FF:000004">
    <property type="entry name" value="Transmembrane protein 115"/>
    <property type="match status" value="1"/>
</dbReference>
<dbReference type="GO" id="GO:0005794">
    <property type="term" value="C:Golgi apparatus"/>
    <property type="evidence" value="ECO:0007669"/>
    <property type="project" value="TreeGrafter"/>
</dbReference>
<sequence>MVFTRLSKGLSVVLFLGYLIPQLLPWTTGYLALIPGRTIPFVWNIITAGYVEKSIFGMIVSISSLLISGKLLEPIWSTREFLKFIVFVNACTLGGVYVTALISYYITKRESFLYLPLSGFHGVISGFLVGVKQIVPNQEITTLGGFHMRAKWLPSLFVLISIILSFFTSETMPYLPFVLFGTYSGWLYARYLLRDPETNLFGSPGEEFAFSTFFPPFIRSTVDALSSCCYKLWSKKQAMRKEDDDALESTSLPSLDSAEASRWRCF</sequence>
<feature type="transmembrane region" description="Helical" evidence="5">
    <location>
        <begin position="152"/>
        <end position="168"/>
    </location>
</feature>
<dbReference type="Gene3D" id="1.20.1540.10">
    <property type="entry name" value="Rhomboid-like"/>
    <property type="match status" value="1"/>
</dbReference>
<keyword evidence="4 5" id="KW-0472">Membrane</keyword>
<evidence type="ECO:0000256" key="2">
    <source>
        <dbReference type="ARBA" id="ARBA00022692"/>
    </source>
</evidence>
<dbReference type="Pfam" id="PF08551">
    <property type="entry name" value="DUF1751"/>
    <property type="match status" value="1"/>
</dbReference>
<feature type="transmembrane region" description="Helical" evidence="5">
    <location>
        <begin position="54"/>
        <end position="72"/>
    </location>
</feature>
<protein>
    <submittedName>
        <fullName evidence="6">Uncharacterized protein</fullName>
    </submittedName>
</protein>
<evidence type="ECO:0000256" key="1">
    <source>
        <dbReference type="ARBA" id="ARBA00004141"/>
    </source>
</evidence>
<dbReference type="SMART" id="SM01160">
    <property type="entry name" value="DUF1751"/>
    <property type="match status" value="1"/>
</dbReference>
<dbReference type="PANTHER" id="PTHR13377:SF3">
    <property type="entry name" value="TRANSMEMBRANE PROTEIN 115"/>
    <property type="match status" value="1"/>
</dbReference>
<comment type="subcellular location">
    <subcellularLocation>
        <location evidence="1">Membrane</location>
        <topology evidence="1">Multi-pass membrane protein</topology>
    </subcellularLocation>
</comment>
<feature type="transmembrane region" description="Helical" evidence="5">
    <location>
        <begin position="84"/>
        <end position="106"/>
    </location>
</feature>
<organism evidence="6 7">
    <name type="scientific">Colocasia esculenta</name>
    <name type="common">Wild taro</name>
    <name type="synonym">Arum esculentum</name>
    <dbReference type="NCBI Taxonomy" id="4460"/>
    <lineage>
        <taxon>Eukaryota</taxon>
        <taxon>Viridiplantae</taxon>
        <taxon>Streptophyta</taxon>
        <taxon>Embryophyta</taxon>
        <taxon>Tracheophyta</taxon>
        <taxon>Spermatophyta</taxon>
        <taxon>Magnoliopsida</taxon>
        <taxon>Liliopsida</taxon>
        <taxon>Araceae</taxon>
        <taxon>Aroideae</taxon>
        <taxon>Colocasieae</taxon>
        <taxon>Colocasia</taxon>
    </lineage>
</organism>